<gene>
    <name evidence="2" type="ORF">Pflav_036220</name>
</gene>
<sequence>MGNLAGRHGWRVWFAGFFLIGLGWSLFTPINQYPDESDHVYRAASVVRGHVWPKIGEYTHGTGALAPVPRAIHEVFTTEPCTGLKSPRCAPTALAIRTPWMRSPAKAGCSRCTTPWSAGLP</sequence>
<dbReference type="Proteomes" id="UP000502508">
    <property type="component" value="Chromosome"/>
</dbReference>
<feature type="transmembrane region" description="Helical" evidence="1">
    <location>
        <begin position="12"/>
        <end position="30"/>
    </location>
</feature>
<keyword evidence="3" id="KW-1185">Reference proteome</keyword>
<proteinExistence type="predicted"/>
<reference evidence="2 3" key="1">
    <citation type="submission" date="2020-03" db="EMBL/GenBank/DDBJ databases">
        <title>Whole genome shotgun sequence of Phytohabitans flavus NBRC 107702.</title>
        <authorList>
            <person name="Komaki H."/>
            <person name="Tamura T."/>
        </authorList>
    </citation>
    <scope>NUCLEOTIDE SEQUENCE [LARGE SCALE GENOMIC DNA]</scope>
    <source>
        <strain evidence="2 3">NBRC 107702</strain>
    </source>
</reference>
<accession>A0A6F8XTN3</accession>
<keyword evidence="1" id="KW-1133">Transmembrane helix</keyword>
<keyword evidence="1" id="KW-0812">Transmembrane</keyword>
<dbReference type="EMBL" id="AP022870">
    <property type="protein sequence ID" value="BCB77212.1"/>
    <property type="molecule type" value="Genomic_DNA"/>
</dbReference>
<organism evidence="2 3">
    <name type="scientific">Phytohabitans flavus</name>
    <dbReference type="NCBI Taxonomy" id="1076124"/>
    <lineage>
        <taxon>Bacteria</taxon>
        <taxon>Bacillati</taxon>
        <taxon>Actinomycetota</taxon>
        <taxon>Actinomycetes</taxon>
        <taxon>Micromonosporales</taxon>
        <taxon>Micromonosporaceae</taxon>
    </lineage>
</organism>
<evidence type="ECO:0000313" key="2">
    <source>
        <dbReference type="EMBL" id="BCB77212.1"/>
    </source>
</evidence>
<dbReference type="AlphaFoldDB" id="A0A6F8XTN3"/>
<evidence type="ECO:0000313" key="3">
    <source>
        <dbReference type="Proteomes" id="UP000502508"/>
    </source>
</evidence>
<keyword evidence="1" id="KW-0472">Membrane</keyword>
<reference evidence="2 3" key="2">
    <citation type="submission" date="2020-03" db="EMBL/GenBank/DDBJ databases">
        <authorList>
            <person name="Ichikawa N."/>
            <person name="Kimura A."/>
            <person name="Kitahashi Y."/>
            <person name="Uohara A."/>
        </authorList>
    </citation>
    <scope>NUCLEOTIDE SEQUENCE [LARGE SCALE GENOMIC DNA]</scope>
    <source>
        <strain evidence="2 3">NBRC 107702</strain>
    </source>
</reference>
<evidence type="ECO:0000256" key="1">
    <source>
        <dbReference type="SAM" id="Phobius"/>
    </source>
</evidence>
<protein>
    <submittedName>
        <fullName evidence="2">Uncharacterized protein</fullName>
    </submittedName>
</protein>
<dbReference type="KEGG" id="pfla:Pflav_036220"/>
<name>A0A6F8XTN3_9ACTN</name>